<keyword evidence="1" id="KW-0472">Membrane</keyword>
<organism evidence="4 5">
    <name type="scientific">Paracidovorax valerianellae</name>
    <dbReference type="NCBI Taxonomy" id="187868"/>
    <lineage>
        <taxon>Bacteria</taxon>
        <taxon>Pseudomonadati</taxon>
        <taxon>Pseudomonadota</taxon>
        <taxon>Betaproteobacteria</taxon>
        <taxon>Burkholderiales</taxon>
        <taxon>Comamonadaceae</taxon>
        <taxon>Paracidovorax</taxon>
    </lineage>
</organism>
<evidence type="ECO:0000259" key="3">
    <source>
        <dbReference type="Pfam" id="PF18203"/>
    </source>
</evidence>
<dbReference type="AlphaFoldDB" id="A0A1G6X088"/>
<keyword evidence="1" id="KW-0812">Transmembrane</keyword>
<dbReference type="Pfam" id="PF18203">
    <property type="entry name" value="IPTL-CTERM"/>
    <property type="match status" value="1"/>
</dbReference>
<accession>A0A1G6X088</accession>
<dbReference type="OrthoDB" id="8811122at2"/>
<feature type="signal peptide" evidence="2">
    <location>
        <begin position="1"/>
        <end position="24"/>
    </location>
</feature>
<sequence length="236" mass="23739">MKHTFGRLLCGLAAAFCLCGPAAAQWVFPPGSSLDVPAGGQTDLGCSALDMQGTLNLNGGTVTVDTDATFGSGAVVNGNNGVISVGGNLISTGGNVNTGASTVVLRDGCDPGNSSQISGNFVFQNLTISSTTGRTFVLPAGTNITVLGTLTVQGTQGQPVQLVSSSGATAVVNLGPNATVVRNFASVPGNVQIGAVTAVAAIPTLSEYGLMLLSLLIGLAMFWKRREFAAHARRLG</sequence>
<reference evidence="4 5" key="1">
    <citation type="submission" date="2016-10" db="EMBL/GenBank/DDBJ databases">
        <authorList>
            <person name="de Groot N.N."/>
        </authorList>
    </citation>
    <scope>NUCLEOTIDE SEQUENCE [LARGE SCALE GENOMIC DNA]</scope>
    <source>
        <strain evidence="4 5">DSM 16619</strain>
    </source>
</reference>
<feature type="transmembrane region" description="Helical" evidence="1">
    <location>
        <begin position="205"/>
        <end position="223"/>
    </location>
</feature>
<dbReference type="RefSeq" id="WP_092744406.1">
    <property type="nucleotide sequence ID" value="NZ_FMZC01000008.1"/>
</dbReference>
<name>A0A1G6X088_9BURK</name>
<dbReference type="NCBIfam" id="TIGR04174">
    <property type="entry name" value="IPTL_CTERM"/>
    <property type="match status" value="1"/>
</dbReference>
<evidence type="ECO:0000256" key="2">
    <source>
        <dbReference type="SAM" id="SignalP"/>
    </source>
</evidence>
<keyword evidence="2" id="KW-0732">Signal</keyword>
<gene>
    <name evidence="4" type="ORF">SAMN05192589_108151</name>
</gene>
<proteinExistence type="predicted"/>
<dbReference type="InterPro" id="IPR026442">
    <property type="entry name" value="IPTL_CTERM"/>
</dbReference>
<feature type="domain" description="IPTL-CTERM protein sorting" evidence="3">
    <location>
        <begin position="200"/>
        <end position="226"/>
    </location>
</feature>
<dbReference type="Proteomes" id="UP000198781">
    <property type="component" value="Unassembled WGS sequence"/>
</dbReference>
<evidence type="ECO:0000313" key="5">
    <source>
        <dbReference type="Proteomes" id="UP000198781"/>
    </source>
</evidence>
<keyword evidence="5" id="KW-1185">Reference proteome</keyword>
<protein>
    <submittedName>
        <fullName evidence="4">IPTL-CTERM protein sorting domain-containing protein</fullName>
    </submittedName>
</protein>
<evidence type="ECO:0000313" key="4">
    <source>
        <dbReference type="EMBL" id="SDD71464.1"/>
    </source>
</evidence>
<evidence type="ECO:0000256" key="1">
    <source>
        <dbReference type="SAM" id="Phobius"/>
    </source>
</evidence>
<dbReference type="STRING" id="187868.SAMN05192589_108151"/>
<keyword evidence="1" id="KW-1133">Transmembrane helix</keyword>
<feature type="chain" id="PRO_5011580045" evidence="2">
    <location>
        <begin position="25"/>
        <end position="236"/>
    </location>
</feature>
<dbReference type="EMBL" id="FMZC01000008">
    <property type="protein sequence ID" value="SDD71464.1"/>
    <property type="molecule type" value="Genomic_DNA"/>
</dbReference>